<protein>
    <submittedName>
        <fullName evidence="3">PACE efflux transporter</fullName>
    </submittedName>
</protein>
<accession>A0ABT5MDA9</accession>
<dbReference type="RefSeq" id="WP_273925634.1">
    <property type="nucleotide sequence ID" value="NZ_JAQSIO010000001.1"/>
</dbReference>
<name>A0ABT5MDA9_9BURK</name>
<reference evidence="3 4" key="1">
    <citation type="submission" date="2023-02" db="EMBL/GenBank/DDBJ databases">
        <title>Bacterial whole genome sequence for Curvibacter sp. HBC28.</title>
        <authorList>
            <person name="Le V."/>
            <person name="Ko S.-R."/>
            <person name="Ahn C.-Y."/>
            <person name="Oh H.-M."/>
        </authorList>
    </citation>
    <scope>NUCLEOTIDE SEQUENCE [LARGE SCALE GENOMIC DNA]</scope>
    <source>
        <strain evidence="3 4">HBC28</strain>
    </source>
</reference>
<dbReference type="NCBIfam" id="NF033664">
    <property type="entry name" value="PACE_transport"/>
    <property type="match status" value="1"/>
</dbReference>
<proteinExistence type="predicted"/>
<dbReference type="EMBL" id="JAQSIO010000001">
    <property type="protein sequence ID" value="MDD0813872.1"/>
    <property type="molecule type" value="Genomic_DNA"/>
</dbReference>
<feature type="transmembrane region" description="Helical" evidence="1">
    <location>
        <begin position="7"/>
        <end position="27"/>
    </location>
</feature>
<feature type="transmembrane region" description="Helical" evidence="1">
    <location>
        <begin position="111"/>
        <end position="128"/>
    </location>
</feature>
<feature type="transmembrane region" description="Helical" evidence="1">
    <location>
        <begin position="39"/>
        <end position="59"/>
    </location>
</feature>
<dbReference type="InterPro" id="IPR007896">
    <property type="entry name" value="BTP_bacteria"/>
</dbReference>
<comment type="caution">
    <text evidence="3">The sequence shown here is derived from an EMBL/GenBank/DDBJ whole genome shotgun (WGS) entry which is preliminary data.</text>
</comment>
<keyword evidence="1" id="KW-0472">Membrane</keyword>
<feature type="domain" description="Chlorhexidine efflux transporter" evidence="2">
    <location>
        <begin position="71"/>
        <end position="133"/>
    </location>
</feature>
<sequence length="140" mass="15625">MQGWRRRLVFVSCYEGLAIVCSSWGLAQMSGDGLGHAGVMGVASSAIAVLWNLVFNALFERWEARQAVRGRSFARRAAHAVGFEGGLLLFFVPLFAWWFEVSLWQSLVMDVGLLVFFLVYTLVFNWVFDRVFGLPASAAP</sequence>
<organism evidence="3 4">
    <name type="scientific">Curvibacter microcysteis</name>
    <dbReference type="NCBI Taxonomy" id="3026419"/>
    <lineage>
        <taxon>Bacteria</taxon>
        <taxon>Pseudomonadati</taxon>
        <taxon>Pseudomonadota</taxon>
        <taxon>Betaproteobacteria</taxon>
        <taxon>Burkholderiales</taxon>
        <taxon>Comamonadaceae</taxon>
        <taxon>Curvibacter</taxon>
    </lineage>
</organism>
<feature type="transmembrane region" description="Helical" evidence="1">
    <location>
        <begin position="80"/>
        <end position="99"/>
    </location>
</feature>
<dbReference type="Pfam" id="PF05232">
    <property type="entry name" value="BTP"/>
    <property type="match status" value="2"/>
</dbReference>
<feature type="domain" description="Chlorhexidine efflux transporter" evidence="2">
    <location>
        <begin position="3"/>
        <end position="65"/>
    </location>
</feature>
<keyword evidence="4" id="KW-1185">Reference proteome</keyword>
<evidence type="ECO:0000313" key="4">
    <source>
        <dbReference type="Proteomes" id="UP001528672"/>
    </source>
</evidence>
<evidence type="ECO:0000259" key="2">
    <source>
        <dbReference type="Pfam" id="PF05232"/>
    </source>
</evidence>
<keyword evidence="1" id="KW-0812">Transmembrane</keyword>
<evidence type="ECO:0000256" key="1">
    <source>
        <dbReference type="SAM" id="Phobius"/>
    </source>
</evidence>
<dbReference type="Proteomes" id="UP001528672">
    <property type="component" value="Unassembled WGS sequence"/>
</dbReference>
<keyword evidence="1" id="KW-1133">Transmembrane helix</keyword>
<evidence type="ECO:0000313" key="3">
    <source>
        <dbReference type="EMBL" id="MDD0813872.1"/>
    </source>
</evidence>
<dbReference type="InterPro" id="IPR058208">
    <property type="entry name" value="PACE"/>
</dbReference>
<gene>
    <name evidence="3" type="ORF">PSQ39_04445</name>
</gene>